<accession>A0A3A8EHR3</accession>
<dbReference type="GO" id="GO:0007155">
    <property type="term" value="P:cell adhesion"/>
    <property type="evidence" value="ECO:0007669"/>
    <property type="project" value="InterPro"/>
</dbReference>
<dbReference type="Proteomes" id="UP000269001">
    <property type="component" value="Unassembled WGS sequence"/>
</dbReference>
<dbReference type="NCBIfam" id="TIGR02532">
    <property type="entry name" value="IV_pilin_GFxxxE"/>
    <property type="match status" value="1"/>
</dbReference>
<comment type="similarity">
    <text evidence="1 3">Belongs to the N-Me-Phe pilin family.</text>
</comment>
<comment type="caution">
    <text evidence="5">The sequence shown here is derived from an EMBL/GenBank/DDBJ whole genome shotgun (WGS) entry which is preliminary data.</text>
</comment>
<organism evidence="5 6">
    <name type="scientific">Acinetobacter guerrae</name>
    <dbReference type="NCBI Taxonomy" id="1843371"/>
    <lineage>
        <taxon>Bacteria</taxon>
        <taxon>Pseudomonadati</taxon>
        <taxon>Pseudomonadota</taxon>
        <taxon>Gammaproteobacteria</taxon>
        <taxon>Moraxellales</taxon>
        <taxon>Moraxellaceae</taxon>
        <taxon>Acinetobacter</taxon>
    </lineage>
</organism>
<dbReference type="PROSITE" id="PS00409">
    <property type="entry name" value="PROKAR_NTER_METHYL"/>
    <property type="match status" value="1"/>
</dbReference>
<keyword evidence="4" id="KW-0812">Transmembrane</keyword>
<keyword evidence="6" id="KW-1185">Reference proteome</keyword>
<gene>
    <name evidence="5" type="ORF">D7V21_09020</name>
</gene>
<reference evidence="5 6" key="1">
    <citation type="submission" date="2018-09" db="EMBL/GenBank/DDBJ databases">
        <title>The draft genome of Acinetobacter spp. strains.</title>
        <authorList>
            <person name="Qin J."/>
            <person name="Feng Y."/>
            <person name="Zong Z."/>
        </authorList>
    </citation>
    <scope>NUCLEOTIDE SEQUENCE [LARGE SCALE GENOMIC DNA]</scope>
    <source>
        <strain evidence="5 6">WCHAc060096</strain>
    </source>
</reference>
<feature type="transmembrane region" description="Helical" evidence="4">
    <location>
        <begin position="12"/>
        <end position="30"/>
    </location>
</feature>
<name>A0A3A8EHR3_9GAMM</name>
<dbReference type="InterPro" id="IPR045584">
    <property type="entry name" value="Pilin-like"/>
</dbReference>
<evidence type="ECO:0000313" key="6">
    <source>
        <dbReference type="Proteomes" id="UP000269001"/>
    </source>
</evidence>
<evidence type="ECO:0000256" key="4">
    <source>
        <dbReference type="SAM" id="Phobius"/>
    </source>
</evidence>
<dbReference type="EMBL" id="RAXU01000009">
    <property type="protein sequence ID" value="RKG33658.1"/>
    <property type="molecule type" value="Genomic_DNA"/>
</dbReference>
<dbReference type="InterPro" id="IPR012902">
    <property type="entry name" value="N_methyl_site"/>
</dbReference>
<keyword evidence="4" id="KW-1133">Transmembrane helix</keyword>
<keyword evidence="2" id="KW-0488">Methylation</keyword>
<proteinExistence type="inferred from homology"/>
<dbReference type="GO" id="GO:0044096">
    <property type="term" value="C:type IV pilus"/>
    <property type="evidence" value="ECO:0007669"/>
    <property type="project" value="TreeGrafter"/>
</dbReference>
<keyword evidence="4" id="KW-0472">Membrane</keyword>
<evidence type="ECO:0000256" key="3">
    <source>
        <dbReference type="RuleBase" id="RU000389"/>
    </source>
</evidence>
<dbReference type="RefSeq" id="WP_120370171.1">
    <property type="nucleotide sequence ID" value="NZ_RAXU01000009.1"/>
</dbReference>
<evidence type="ECO:0000313" key="5">
    <source>
        <dbReference type="EMBL" id="RKG33658.1"/>
    </source>
</evidence>
<dbReference type="PANTHER" id="PTHR30093:SF34">
    <property type="entry name" value="PREPILIN PEPTIDASE-DEPENDENT PROTEIN D"/>
    <property type="match status" value="1"/>
</dbReference>
<dbReference type="PANTHER" id="PTHR30093">
    <property type="entry name" value="GENERAL SECRETION PATHWAY PROTEIN G"/>
    <property type="match status" value="1"/>
</dbReference>
<protein>
    <submittedName>
        <fullName evidence="5">Prepilin-type N-terminal cleavage/methylation domain-containing protein</fullName>
    </submittedName>
</protein>
<evidence type="ECO:0000256" key="1">
    <source>
        <dbReference type="ARBA" id="ARBA00005233"/>
    </source>
</evidence>
<sequence>MNAQKGFTLIELMIVVAIIGILAAIAIPAYQSYTAKSQVAAGLAEISPAKTNAEAKLSEGISGTITTASSLGIGTSKRCTVKVSVAADGSSTIQCTLIGTKSIAGQVIQWTRTADDVNGTVGTWACKTNVASDYIPKTCDSSATAI</sequence>
<dbReference type="SUPFAM" id="SSF54523">
    <property type="entry name" value="Pili subunits"/>
    <property type="match status" value="1"/>
</dbReference>
<dbReference type="AlphaFoldDB" id="A0A3A8EHR3"/>
<dbReference type="Pfam" id="PF00114">
    <property type="entry name" value="Pilin"/>
    <property type="match status" value="1"/>
</dbReference>
<dbReference type="Gene3D" id="3.30.700.10">
    <property type="entry name" value="Glycoprotein, Type 4 Pilin"/>
    <property type="match status" value="1"/>
</dbReference>
<dbReference type="Pfam" id="PF07963">
    <property type="entry name" value="N_methyl"/>
    <property type="match status" value="1"/>
</dbReference>
<evidence type="ECO:0000256" key="2">
    <source>
        <dbReference type="ARBA" id="ARBA00022481"/>
    </source>
</evidence>
<dbReference type="InterPro" id="IPR001082">
    <property type="entry name" value="Pilin"/>
</dbReference>
<dbReference type="GO" id="GO:0043107">
    <property type="term" value="P:type IV pilus-dependent motility"/>
    <property type="evidence" value="ECO:0007669"/>
    <property type="project" value="TreeGrafter"/>
</dbReference>
<keyword evidence="3" id="KW-0281">Fimbrium</keyword>